<dbReference type="Gene3D" id="1.10.10.10">
    <property type="entry name" value="Winged helix-like DNA-binding domain superfamily/Winged helix DNA-binding domain"/>
    <property type="match status" value="1"/>
</dbReference>
<evidence type="ECO:0000259" key="6">
    <source>
        <dbReference type="Pfam" id="PF04542"/>
    </source>
</evidence>
<keyword evidence="2" id="KW-0805">Transcription regulation</keyword>
<dbReference type="SUPFAM" id="SSF88946">
    <property type="entry name" value="Sigma2 domain of RNA polymerase sigma factors"/>
    <property type="match status" value="1"/>
</dbReference>
<dbReference type="GO" id="GO:0016987">
    <property type="term" value="F:sigma factor activity"/>
    <property type="evidence" value="ECO:0007669"/>
    <property type="project" value="UniProtKB-KW"/>
</dbReference>
<dbReference type="GO" id="GO:0006352">
    <property type="term" value="P:DNA-templated transcription initiation"/>
    <property type="evidence" value="ECO:0007669"/>
    <property type="project" value="InterPro"/>
</dbReference>
<dbReference type="InterPro" id="IPR014284">
    <property type="entry name" value="RNA_pol_sigma-70_dom"/>
</dbReference>
<organism evidence="8 9">
    <name type="scientific">Solirubrobacter phytolaccae</name>
    <dbReference type="NCBI Taxonomy" id="1404360"/>
    <lineage>
        <taxon>Bacteria</taxon>
        <taxon>Bacillati</taxon>
        <taxon>Actinomycetota</taxon>
        <taxon>Thermoleophilia</taxon>
        <taxon>Solirubrobacterales</taxon>
        <taxon>Solirubrobacteraceae</taxon>
        <taxon>Solirubrobacter</taxon>
    </lineage>
</organism>
<dbReference type="InterPro" id="IPR007627">
    <property type="entry name" value="RNA_pol_sigma70_r2"/>
</dbReference>
<dbReference type="RefSeq" id="WP_270023094.1">
    <property type="nucleotide sequence ID" value="NZ_JAPDDP010000001.1"/>
</dbReference>
<dbReference type="EMBL" id="JAPDDP010000001">
    <property type="protein sequence ID" value="MDA0178826.1"/>
    <property type="molecule type" value="Genomic_DNA"/>
</dbReference>
<dbReference type="InterPro" id="IPR039425">
    <property type="entry name" value="RNA_pol_sigma-70-like"/>
</dbReference>
<name>A0A9X3N6V8_9ACTN</name>
<dbReference type="InterPro" id="IPR013249">
    <property type="entry name" value="RNA_pol_sigma70_r4_t2"/>
</dbReference>
<proteinExistence type="inferred from homology"/>
<evidence type="ECO:0000313" key="9">
    <source>
        <dbReference type="Proteomes" id="UP001147653"/>
    </source>
</evidence>
<keyword evidence="4" id="KW-0238">DNA-binding</keyword>
<keyword evidence="3" id="KW-0731">Sigma factor</keyword>
<dbReference type="PANTHER" id="PTHR43133:SF8">
    <property type="entry name" value="RNA POLYMERASE SIGMA FACTOR HI_1459-RELATED"/>
    <property type="match status" value="1"/>
</dbReference>
<dbReference type="InterPro" id="IPR036388">
    <property type="entry name" value="WH-like_DNA-bd_sf"/>
</dbReference>
<dbReference type="InterPro" id="IPR013325">
    <property type="entry name" value="RNA_pol_sigma_r2"/>
</dbReference>
<dbReference type="Pfam" id="PF04542">
    <property type="entry name" value="Sigma70_r2"/>
    <property type="match status" value="1"/>
</dbReference>
<dbReference type="Gene3D" id="1.10.1740.10">
    <property type="match status" value="1"/>
</dbReference>
<dbReference type="Proteomes" id="UP001147653">
    <property type="component" value="Unassembled WGS sequence"/>
</dbReference>
<evidence type="ECO:0000256" key="1">
    <source>
        <dbReference type="ARBA" id="ARBA00010641"/>
    </source>
</evidence>
<dbReference type="NCBIfam" id="TIGR02937">
    <property type="entry name" value="sigma70-ECF"/>
    <property type="match status" value="1"/>
</dbReference>
<reference evidence="8" key="1">
    <citation type="submission" date="2022-10" db="EMBL/GenBank/DDBJ databases">
        <title>The WGS of Solirubrobacter phytolaccae KCTC 29190.</title>
        <authorList>
            <person name="Jiang Z."/>
        </authorList>
    </citation>
    <scope>NUCLEOTIDE SEQUENCE</scope>
    <source>
        <strain evidence="8">KCTC 29190</strain>
    </source>
</reference>
<evidence type="ECO:0000256" key="3">
    <source>
        <dbReference type="ARBA" id="ARBA00023082"/>
    </source>
</evidence>
<keyword evidence="9" id="KW-1185">Reference proteome</keyword>
<keyword evidence="5" id="KW-0804">Transcription</keyword>
<dbReference type="SUPFAM" id="SSF88659">
    <property type="entry name" value="Sigma3 and sigma4 domains of RNA polymerase sigma factors"/>
    <property type="match status" value="1"/>
</dbReference>
<dbReference type="Pfam" id="PF08281">
    <property type="entry name" value="Sigma70_r4_2"/>
    <property type="match status" value="1"/>
</dbReference>
<accession>A0A9X3N6V8</accession>
<dbReference type="GO" id="GO:0003677">
    <property type="term" value="F:DNA binding"/>
    <property type="evidence" value="ECO:0007669"/>
    <property type="project" value="UniProtKB-KW"/>
</dbReference>
<dbReference type="InterPro" id="IPR013324">
    <property type="entry name" value="RNA_pol_sigma_r3/r4-like"/>
</dbReference>
<dbReference type="CDD" id="cd06171">
    <property type="entry name" value="Sigma70_r4"/>
    <property type="match status" value="1"/>
</dbReference>
<evidence type="ECO:0000256" key="4">
    <source>
        <dbReference type="ARBA" id="ARBA00023125"/>
    </source>
</evidence>
<comment type="caution">
    <text evidence="8">The sequence shown here is derived from an EMBL/GenBank/DDBJ whole genome shotgun (WGS) entry which is preliminary data.</text>
</comment>
<sequence length="163" mass="18141">MDERELAARRALTVALRTAAAILGSREEAADVAQDVAIDVLRSLHKLREPAAFDAWVHRMTVRRTLRALRKRRAGDVPFALALELPADTPDHDQVLATRAVLAHAMKTLPPRQRVALALRYVHDLDDEQIAAALGCRVGTVHALLSRARATLRDEPRLQELTR</sequence>
<evidence type="ECO:0000256" key="5">
    <source>
        <dbReference type="ARBA" id="ARBA00023163"/>
    </source>
</evidence>
<dbReference type="PANTHER" id="PTHR43133">
    <property type="entry name" value="RNA POLYMERASE ECF-TYPE SIGMA FACTO"/>
    <property type="match status" value="1"/>
</dbReference>
<evidence type="ECO:0000256" key="2">
    <source>
        <dbReference type="ARBA" id="ARBA00023015"/>
    </source>
</evidence>
<comment type="similarity">
    <text evidence="1">Belongs to the sigma-70 factor family. ECF subfamily.</text>
</comment>
<protein>
    <submittedName>
        <fullName evidence="8">Sigma-70 family RNA polymerase sigma factor</fullName>
    </submittedName>
</protein>
<dbReference type="AlphaFoldDB" id="A0A9X3N6V8"/>
<feature type="domain" description="RNA polymerase sigma-70 region 2" evidence="6">
    <location>
        <begin position="14"/>
        <end position="73"/>
    </location>
</feature>
<evidence type="ECO:0000313" key="8">
    <source>
        <dbReference type="EMBL" id="MDA0178826.1"/>
    </source>
</evidence>
<evidence type="ECO:0000259" key="7">
    <source>
        <dbReference type="Pfam" id="PF08281"/>
    </source>
</evidence>
<feature type="domain" description="RNA polymerase sigma factor 70 region 4 type 2" evidence="7">
    <location>
        <begin position="102"/>
        <end position="152"/>
    </location>
</feature>
<gene>
    <name evidence="8" type="ORF">OJ997_00845</name>
</gene>